<evidence type="ECO:0000256" key="1">
    <source>
        <dbReference type="ARBA" id="ARBA00012647"/>
    </source>
</evidence>
<keyword evidence="2" id="KW-0460">Magnesium</keyword>
<dbReference type="Gene3D" id="3.40.720.10">
    <property type="entry name" value="Alkaline Phosphatase, subunit A"/>
    <property type="match status" value="1"/>
</dbReference>
<name>A0AAW1UIE8_9CUCU</name>
<gene>
    <name evidence="4" type="ORF">WA026_010190</name>
</gene>
<dbReference type="GO" id="GO:0004035">
    <property type="term" value="F:alkaline phosphatase activity"/>
    <property type="evidence" value="ECO:0007669"/>
    <property type="project" value="UniProtKB-EC"/>
</dbReference>
<protein>
    <recommendedName>
        <fullName evidence="1">alkaline phosphatase</fullName>
        <ecNumber evidence="1">3.1.3.1</ecNumber>
    </recommendedName>
</protein>
<keyword evidence="5" id="KW-1185">Reference proteome</keyword>
<evidence type="ECO:0000313" key="5">
    <source>
        <dbReference type="Proteomes" id="UP001431783"/>
    </source>
</evidence>
<evidence type="ECO:0000313" key="4">
    <source>
        <dbReference type="EMBL" id="KAK9880312.1"/>
    </source>
</evidence>
<comment type="caution">
    <text evidence="4">The sequence shown here is derived from an EMBL/GenBank/DDBJ whole genome shotgun (WGS) entry which is preliminary data.</text>
</comment>
<comment type="cofactor">
    <cofactor evidence="2">
        <name>Mg(2+)</name>
        <dbReference type="ChEBI" id="CHEBI:18420"/>
    </cofactor>
    <text evidence="2">Binds 1 Mg(2+) ion.</text>
</comment>
<dbReference type="EMBL" id="JARQZJ010000064">
    <property type="protein sequence ID" value="KAK9880312.1"/>
    <property type="molecule type" value="Genomic_DNA"/>
</dbReference>
<dbReference type="InterPro" id="IPR017850">
    <property type="entry name" value="Alkaline_phosphatase_core_sf"/>
</dbReference>
<feature type="region of interest" description="Disordered" evidence="3">
    <location>
        <begin position="271"/>
        <end position="295"/>
    </location>
</feature>
<dbReference type="Pfam" id="PF00245">
    <property type="entry name" value="Alk_phosphatase"/>
    <property type="match status" value="1"/>
</dbReference>
<dbReference type="GO" id="GO:0046872">
    <property type="term" value="F:metal ion binding"/>
    <property type="evidence" value="ECO:0007669"/>
    <property type="project" value="UniProtKB-KW"/>
</dbReference>
<proteinExistence type="predicted"/>
<reference evidence="4 5" key="1">
    <citation type="submission" date="2023-03" db="EMBL/GenBank/DDBJ databases">
        <title>Genome insight into feeding habits of ladybird beetles.</title>
        <authorList>
            <person name="Li H.-S."/>
            <person name="Huang Y.-H."/>
            <person name="Pang H."/>
        </authorList>
    </citation>
    <scope>NUCLEOTIDE SEQUENCE [LARGE SCALE GENOMIC DNA]</scope>
    <source>
        <strain evidence="4">SYSU_2023b</strain>
        <tissue evidence="4">Whole body</tissue>
    </source>
</reference>
<evidence type="ECO:0000256" key="3">
    <source>
        <dbReference type="SAM" id="MobiDB-lite"/>
    </source>
</evidence>
<dbReference type="InterPro" id="IPR001952">
    <property type="entry name" value="Alkaline_phosphatase"/>
</dbReference>
<dbReference type="Proteomes" id="UP001431783">
    <property type="component" value="Unassembled WGS sequence"/>
</dbReference>
<keyword evidence="2" id="KW-0479">Metal-binding</keyword>
<feature type="binding site" evidence="2">
    <location>
        <position position="40"/>
    </location>
    <ligand>
        <name>Mg(2+)</name>
        <dbReference type="ChEBI" id="CHEBI:18420"/>
    </ligand>
</feature>
<dbReference type="AlphaFoldDB" id="A0AAW1UIE8"/>
<evidence type="ECO:0000256" key="2">
    <source>
        <dbReference type="PIRSR" id="PIRSR601952-2"/>
    </source>
</evidence>
<organism evidence="4 5">
    <name type="scientific">Henosepilachna vigintioctopunctata</name>
    <dbReference type="NCBI Taxonomy" id="420089"/>
    <lineage>
        <taxon>Eukaryota</taxon>
        <taxon>Metazoa</taxon>
        <taxon>Ecdysozoa</taxon>
        <taxon>Arthropoda</taxon>
        <taxon>Hexapoda</taxon>
        <taxon>Insecta</taxon>
        <taxon>Pterygota</taxon>
        <taxon>Neoptera</taxon>
        <taxon>Endopterygota</taxon>
        <taxon>Coleoptera</taxon>
        <taxon>Polyphaga</taxon>
        <taxon>Cucujiformia</taxon>
        <taxon>Coccinelloidea</taxon>
        <taxon>Coccinellidae</taxon>
        <taxon>Epilachninae</taxon>
        <taxon>Epilachnini</taxon>
        <taxon>Henosepilachna</taxon>
    </lineage>
</organism>
<dbReference type="SUPFAM" id="SSF53649">
    <property type="entry name" value="Alkaline phosphatase-like"/>
    <property type="match status" value="1"/>
</dbReference>
<sequence length="523" mass="59083">MDFEADRDPGPNGDPSLADMTRSALSILLKNPRGFFLFVEVNMDDSECGVTSKLCKYCKKSIGINNPKNAKCVNCESLYHASCALRVKTLIMVNEQENSVKCCNSENTNVSVVDMKDLPEESLRIEITYLKMLLIEKNARINELIKINQLLEENNALVSGENEKFKNSKFTKVDNNNVAQMVAEKKQPPVSDNSYKNIVVQKHDLPVRLTRAKNAEALMNKQLNLMNEIINVNHDQTDVNADKPPTTNNIQDGFTEVEHKRQNNAKNVADFFKNSDTENKNTSRTQSSDTEWKTVSRKKTIVNRAKFITSSGPKTSTRTAKFSGALKKKWLYVGRIAGKDVPVKSIREYLTEINGYEEIEMKKLESKGRNSSFSIGVLSNEIFERLNSEDFWPNGVIPGDRNNKALMAILQSYGVQVMISEPTRVTFHSSSCLDNILTNVQGGQVRILQPHLSDHNAVSVGFDTYALNIYNLEKRINYRVFSQNNIDMFVEALSEVDWSPLYAVGEVEGTYVVSFFQSFQVFI</sequence>
<dbReference type="EC" id="3.1.3.1" evidence="1"/>
<accession>A0AAW1UIE8</accession>